<organism evidence="3">
    <name type="scientific">hydrothermal vent metagenome</name>
    <dbReference type="NCBI Taxonomy" id="652676"/>
    <lineage>
        <taxon>unclassified sequences</taxon>
        <taxon>metagenomes</taxon>
        <taxon>ecological metagenomes</taxon>
    </lineage>
</organism>
<feature type="transmembrane region" description="Helical" evidence="2">
    <location>
        <begin position="12"/>
        <end position="35"/>
    </location>
</feature>
<keyword evidence="2" id="KW-1133">Transmembrane helix</keyword>
<proteinExistence type="predicted"/>
<feature type="region of interest" description="Disordered" evidence="1">
    <location>
        <begin position="48"/>
        <end position="222"/>
    </location>
</feature>
<keyword evidence="2" id="KW-0472">Membrane</keyword>
<dbReference type="EMBL" id="UOES01000354">
    <property type="protein sequence ID" value="VAW28142.1"/>
    <property type="molecule type" value="Genomic_DNA"/>
</dbReference>
<feature type="non-terminal residue" evidence="3">
    <location>
        <position position="222"/>
    </location>
</feature>
<keyword evidence="2" id="KW-0812">Transmembrane</keyword>
<feature type="compositionally biased region" description="Polar residues" evidence="1">
    <location>
        <begin position="178"/>
        <end position="188"/>
    </location>
</feature>
<feature type="compositionally biased region" description="Basic and acidic residues" evidence="1">
    <location>
        <begin position="139"/>
        <end position="156"/>
    </location>
</feature>
<accession>A0A3B0UNY5</accession>
<evidence type="ECO:0000313" key="3">
    <source>
        <dbReference type="EMBL" id="VAW28142.1"/>
    </source>
</evidence>
<protein>
    <submittedName>
        <fullName evidence="3">Ferric siderophore transport system, periplasmic binding protein TonB</fullName>
    </submittedName>
</protein>
<dbReference type="AlphaFoldDB" id="A0A3B0UNY5"/>
<feature type="compositionally biased region" description="Basic and acidic residues" evidence="1">
    <location>
        <begin position="123"/>
        <end position="133"/>
    </location>
</feature>
<evidence type="ECO:0000256" key="2">
    <source>
        <dbReference type="SAM" id="Phobius"/>
    </source>
</evidence>
<reference evidence="3" key="1">
    <citation type="submission" date="2018-06" db="EMBL/GenBank/DDBJ databases">
        <authorList>
            <person name="Zhirakovskaya E."/>
        </authorList>
    </citation>
    <scope>NUCLEOTIDE SEQUENCE</scope>
</reference>
<sequence>MHQSDKEKKNKQVGAAISVGAHIAVFLLFLFMVAWRAPDPPLPEIGIELNFGLDDAGTGEEQPEPFTTPAESDSEEDAAPDGMEEVPEKVVEDQTPMEEASEPVTDPVESTEQPTDEVLEQVENTHESPDVVEKTPVTEVKKEEVKEPEEKKEETPKLPPVLYPNNKTGAGGKDGKSNEAQNANQGDKNNAIGDQGDKDGTVDSRALYGNSGGGGGSTLQMS</sequence>
<evidence type="ECO:0000256" key="1">
    <source>
        <dbReference type="SAM" id="MobiDB-lite"/>
    </source>
</evidence>
<name>A0A3B0UNY5_9ZZZZ</name>
<feature type="compositionally biased region" description="Gly residues" evidence="1">
    <location>
        <begin position="210"/>
        <end position="222"/>
    </location>
</feature>
<feature type="compositionally biased region" description="Acidic residues" evidence="1">
    <location>
        <begin position="72"/>
        <end position="85"/>
    </location>
</feature>
<gene>
    <name evidence="3" type="ORF">MNBD_BACTEROID06-789</name>
</gene>